<dbReference type="eggNOG" id="ENOG502S8WR">
    <property type="taxonomic scope" value="Eukaryota"/>
</dbReference>
<dbReference type="AlphaFoldDB" id="E5A7U7"/>
<feature type="compositionally biased region" description="Low complexity" evidence="1">
    <location>
        <begin position="678"/>
        <end position="687"/>
    </location>
</feature>
<accession>E5A7U7</accession>
<dbReference type="Proteomes" id="UP000002668">
    <property type="component" value="Genome"/>
</dbReference>
<feature type="compositionally biased region" description="Basic and acidic residues" evidence="1">
    <location>
        <begin position="609"/>
        <end position="643"/>
    </location>
</feature>
<evidence type="ECO:0000256" key="1">
    <source>
        <dbReference type="SAM" id="MobiDB-lite"/>
    </source>
</evidence>
<reference evidence="3" key="1">
    <citation type="journal article" date="2011" name="Nat. Commun.">
        <title>Effector diversification within compartments of the Leptosphaeria maculans genome affected by Repeat-Induced Point mutations.</title>
        <authorList>
            <person name="Rouxel T."/>
            <person name="Grandaubert J."/>
            <person name="Hane J.K."/>
            <person name="Hoede C."/>
            <person name="van de Wouw A.P."/>
            <person name="Couloux A."/>
            <person name="Dominguez V."/>
            <person name="Anthouard V."/>
            <person name="Bally P."/>
            <person name="Bourras S."/>
            <person name="Cozijnsen A.J."/>
            <person name="Ciuffetti L.M."/>
            <person name="Degrave A."/>
            <person name="Dilmaghani A."/>
            <person name="Duret L."/>
            <person name="Fudal I."/>
            <person name="Goodwin S.B."/>
            <person name="Gout L."/>
            <person name="Glaser N."/>
            <person name="Linglin J."/>
            <person name="Kema G.H.J."/>
            <person name="Lapalu N."/>
            <person name="Lawrence C.B."/>
            <person name="May K."/>
            <person name="Meyer M."/>
            <person name="Ollivier B."/>
            <person name="Poulain J."/>
            <person name="Schoch C.L."/>
            <person name="Simon A."/>
            <person name="Spatafora J.W."/>
            <person name="Stachowiak A."/>
            <person name="Turgeon B.G."/>
            <person name="Tyler B.M."/>
            <person name="Vincent D."/>
            <person name="Weissenbach J."/>
            <person name="Amselem J."/>
            <person name="Quesneville H."/>
            <person name="Oliver R.P."/>
            <person name="Wincker P."/>
            <person name="Balesdent M.-H."/>
            <person name="Howlett B.J."/>
        </authorList>
    </citation>
    <scope>NUCLEOTIDE SEQUENCE [LARGE SCALE GENOMIC DNA]</scope>
    <source>
        <strain evidence="3">JN3 / isolate v23.1.3 / race Av1-4-5-6-7-8</strain>
    </source>
</reference>
<dbReference type="GeneID" id="13289173"/>
<dbReference type="VEuPathDB" id="FungiDB:LEMA_P089310.1"/>
<dbReference type="HOGENOM" id="CLU_395371_0_0_1"/>
<dbReference type="EMBL" id="FP929136">
    <property type="protein sequence ID" value="CBX99692.1"/>
    <property type="molecule type" value="Genomic_DNA"/>
</dbReference>
<evidence type="ECO:0000313" key="3">
    <source>
        <dbReference type="Proteomes" id="UP000002668"/>
    </source>
</evidence>
<proteinExistence type="predicted"/>
<feature type="region of interest" description="Disordered" evidence="1">
    <location>
        <begin position="591"/>
        <end position="697"/>
    </location>
</feature>
<feature type="compositionally biased region" description="Basic and acidic residues" evidence="1">
    <location>
        <begin position="591"/>
        <end position="602"/>
    </location>
</feature>
<organism evidence="2 3">
    <name type="scientific">Leptosphaeria maculans (strain JN3 / isolate v23.1.3 / race Av1-4-5-6-7-8)</name>
    <name type="common">Blackleg fungus</name>
    <name type="synonym">Phoma lingam</name>
    <dbReference type="NCBI Taxonomy" id="985895"/>
    <lineage>
        <taxon>Eukaryota</taxon>
        <taxon>Fungi</taxon>
        <taxon>Dikarya</taxon>
        <taxon>Ascomycota</taxon>
        <taxon>Pezizomycotina</taxon>
        <taxon>Dothideomycetes</taxon>
        <taxon>Pleosporomycetidae</taxon>
        <taxon>Pleosporales</taxon>
        <taxon>Pleosporineae</taxon>
        <taxon>Leptosphaeriaceae</taxon>
        <taxon>Plenodomus</taxon>
        <taxon>Plenodomus lingam/Leptosphaeria maculans species complex</taxon>
    </lineage>
</organism>
<feature type="compositionally biased region" description="Low complexity" evidence="1">
    <location>
        <begin position="647"/>
        <end position="659"/>
    </location>
</feature>
<feature type="compositionally biased region" description="Basic and acidic residues" evidence="1">
    <location>
        <begin position="660"/>
        <end position="677"/>
    </location>
</feature>
<evidence type="ECO:0000313" key="2">
    <source>
        <dbReference type="EMBL" id="CBX99692.1"/>
    </source>
</evidence>
<keyword evidence="3" id="KW-1185">Reference proteome</keyword>
<gene>
    <name evidence="2" type="ORF">LEMA_P089310.1</name>
</gene>
<dbReference type="STRING" id="985895.E5A7U7"/>
<dbReference type="OrthoDB" id="3933243at2759"/>
<sequence length="697" mass="78818">MRVPQEQTRSENNVMPLMVRFPRVHGFIDVSPAQLQNAHREHLDTRHGRMPLTDGGQYCKFLCNQLVMGDGSDRLRGFAKAGREDSSSIFEYADRHIAPPFIPAHSRATLTTHNVSNCPSNFGRLHEGPCTTVQSGMINTPGRHFHVHSRSDTRHPSNLRILFGPQTAKRRCQAFLATDLGANIRTWQDNMLIPHEPDWPPRGAGRSLMSVLLIMNWKEMDENGTRYSQLVYTPVKATNIQMHISATFTTLICDPQRLKHTTWSMMCTQCPRARPSAQHESRIEPIRCPQALQVASDLESNPVIRLPVPTRPTPTYRIRMSFTILATLAVAAGLAGAKPINAPRTAPGFSKREPQFGDLDFNSVINGNRGDGFNFIDGFNNFNQQQQVIQIQQNNLQIFDNGRQQAVVQQVQEVLVVDQVNNGFNNDLNNLFRKSNFQNRFQDVSTVMLVVQEIQVAIDDGRGNVFQQDIFAQSAVVANRGARETQTVMVFDERKLVAQDILGGDAFRNIGREGGIAGATAGLQLNAALPTKTAGIQLFGERPTWTEVAQDPAATLGSIWQGALEDLQRADNDAQDMALNEQIAALEMQRMDEQRGEGKQEGGEQQQQEEQKQAEEQQKQEEEQQKQEEQQQKQEEQQQKQEEQQQEQEMQQHEQQQQQEEQKQAEEQQKQAEEQQKQQDQQGNEEQMAQEGQMMAE</sequence>
<dbReference type="InParanoid" id="E5A7U7"/>
<name>E5A7U7_LEPMJ</name>
<protein>
    <submittedName>
        <fullName evidence="2">Uncharacterized protein</fullName>
    </submittedName>
</protein>